<dbReference type="STRING" id="630390.A0A180FX75"/>
<dbReference type="Proteomes" id="UP000005240">
    <property type="component" value="Unassembled WGS sequence"/>
</dbReference>
<reference evidence="1" key="2">
    <citation type="submission" date="2016-05" db="EMBL/GenBank/DDBJ databases">
        <title>Comparative analysis highlights variable genome content of wheat rusts and divergence of the mating loci.</title>
        <authorList>
            <person name="Cuomo C.A."/>
            <person name="Bakkeren G."/>
            <person name="Szabo L."/>
            <person name="Khalil H."/>
            <person name="Joly D."/>
            <person name="Goldberg J."/>
            <person name="Young S."/>
            <person name="Zeng Q."/>
            <person name="Fellers J."/>
        </authorList>
    </citation>
    <scope>NUCLEOTIDE SEQUENCE [LARGE SCALE GENOMIC DNA]</scope>
    <source>
        <strain evidence="1">1-1 BBBD Race 1</strain>
    </source>
</reference>
<reference evidence="2 3" key="3">
    <citation type="journal article" date="2017" name="G3 (Bethesda)">
        <title>Comparative analysis highlights variable genome content of wheat rusts and divergence of the mating loci.</title>
        <authorList>
            <person name="Cuomo C.A."/>
            <person name="Bakkeren G."/>
            <person name="Khalil H.B."/>
            <person name="Panwar V."/>
            <person name="Joly D."/>
            <person name="Linning R."/>
            <person name="Sakthikumar S."/>
            <person name="Song X."/>
            <person name="Adiconis X."/>
            <person name="Fan L."/>
            <person name="Goldberg J.M."/>
            <person name="Levin J.Z."/>
            <person name="Young S."/>
            <person name="Zeng Q."/>
            <person name="Anikster Y."/>
            <person name="Bruce M."/>
            <person name="Wang M."/>
            <person name="Yin C."/>
            <person name="McCallum B."/>
            <person name="Szabo L.J."/>
            <person name="Hulbert S."/>
            <person name="Chen X."/>
            <person name="Fellers J.P."/>
        </authorList>
    </citation>
    <scope>NUCLEOTIDE SEQUENCE</scope>
    <source>
        <strain evidence="2">isolate 1-1 / race 1 (BBBD)</strain>
        <strain evidence="3">Isolate 1-1 / race 1 (BBBD)</strain>
    </source>
</reference>
<dbReference type="OrthoDB" id="2505904at2759"/>
<dbReference type="AlphaFoldDB" id="A0A180FX75"/>
<evidence type="ECO:0000313" key="1">
    <source>
        <dbReference type="EMBL" id="OAV84902.1"/>
    </source>
</evidence>
<feature type="non-terminal residue" evidence="1">
    <location>
        <position position="1"/>
    </location>
</feature>
<organism evidence="1">
    <name type="scientific">Puccinia triticina (isolate 1-1 / race 1 (BBBD))</name>
    <name type="common">Brown leaf rust fungus</name>
    <dbReference type="NCBI Taxonomy" id="630390"/>
    <lineage>
        <taxon>Eukaryota</taxon>
        <taxon>Fungi</taxon>
        <taxon>Dikarya</taxon>
        <taxon>Basidiomycota</taxon>
        <taxon>Pucciniomycotina</taxon>
        <taxon>Pucciniomycetes</taxon>
        <taxon>Pucciniales</taxon>
        <taxon>Pucciniaceae</taxon>
        <taxon>Puccinia</taxon>
    </lineage>
</organism>
<sequence length="156" mass="18133">TTGYSPYELVFGQRAVLPLDLEIESYLGVDWDSVEDTSDLLVARSRQLERSEETRGIAYRKLMDARGDSLRYWEEKHSSRIRDPLKPGDQVLVFNRSLETQWGQLFAHRWNGPYRVVKQVFGGSYVLAELDGTELKRRFAADQVKRFYPRGDISDQ</sequence>
<reference evidence="2" key="4">
    <citation type="submission" date="2025-05" db="UniProtKB">
        <authorList>
            <consortium name="EnsemblFungi"/>
        </authorList>
    </citation>
    <scope>IDENTIFICATION</scope>
    <source>
        <strain evidence="2">isolate 1-1 / race 1 (BBBD)</strain>
    </source>
</reference>
<name>A0A180FX75_PUCT1</name>
<dbReference type="EnsemblFungi" id="PTTG_30965-t43_1">
    <property type="protein sequence ID" value="PTTG_30965-t43_1-p1"/>
    <property type="gene ID" value="PTTG_30965"/>
</dbReference>
<dbReference type="EMBL" id="ADAS02009917">
    <property type="protein sequence ID" value="OAV84902.1"/>
    <property type="molecule type" value="Genomic_DNA"/>
</dbReference>
<proteinExistence type="predicted"/>
<protein>
    <submittedName>
        <fullName evidence="1 2">Uncharacterized protein</fullName>
    </submittedName>
</protein>
<gene>
    <name evidence="1" type="ORF">PTTG_30965</name>
</gene>
<accession>A0A180FX75</accession>
<keyword evidence="3" id="KW-1185">Reference proteome</keyword>
<evidence type="ECO:0000313" key="3">
    <source>
        <dbReference type="Proteomes" id="UP000005240"/>
    </source>
</evidence>
<evidence type="ECO:0000313" key="2">
    <source>
        <dbReference type="EnsemblFungi" id="PTTG_30965-t43_1-p1"/>
    </source>
</evidence>
<reference evidence="1" key="1">
    <citation type="submission" date="2009-11" db="EMBL/GenBank/DDBJ databases">
        <authorList>
            <consortium name="The Broad Institute Genome Sequencing Platform"/>
            <person name="Ward D."/>
            <person name="Feldgarden M."/>
            <person name="Earl A."/>
            <person name="Young S.K."/>
            <person name="Zeng Q."/>
            <person name="Koehrsen M."/>
            <person name="Alvarado L."/>
            <person name="Berlin A."/>
            <person name="Bochicchio J."/>
            <person name="Borenstein D."/>
            <person name="Chapman S.B."/>
            <person name="Chen Z."/>
            <person name="Engels R."/>
            <person name="Freedman E."/>
            <person name="Gellesch M."/>
            <person name="Goldberg J."/>
            <person name="Griggs A."/>
            <person name="Gujja S."/>
            <person name="Heilman E."/>
            <person name="Heiman D."/>
            <person name="Hepburn T."/>
            <person name="Howarth C."/>
            <person name="Jen D."/>
            <person name="Larson L."/>
            <person name="Lewis B."/>
            <person name="Mehta T."/>
            <person name="Park D."/>
            <person name="Pearson M."/>
            <person name="Roberts A."/>
            <person name="Saif S."/>
            <person name="Shea T."/>
            <person name="Shenoy N."/>
            <person name="Sisk P."/>
            <person name="Stolte C."/>
            <person name="Sykes S."/>
            <person name="Thomson T."/>
            <person name="Walk T."/>
            <person name="White J."/>
            <person name="Yandava C."/>
            <person name="Izard J."/>
            <person name="Baranova O.V."/>
            <person name="Blanton J.M."/>
            <person name="Tanner A.C."/>
            <person name="Dewhirst F.E."/>
            <person name="Haas B."/>
            <person name="Nusbaum C."/>
            <person name="Birren B."/>
        </authorList>
    </citation>
    <scope>NUCLEOTIDE SEQUENCE [LARGE SCALE GENOMIC DNA]</scope>
    <source>
        <strain evidence="1">1-1 BBBD Race 1</strain>
    </source>
</reference>
<feature type="non-terminal residue" evidence="1">
    <location>
        <position position="156"/>
    </location>
</feature>
<dbReference type="VEuPathDB" id="FungiDB:PTTG_30965"/>